<dbReference type="Proteomes" id="UP000077961">
    <property type="component" value="Unassembled WGS sequence"/>
</dbReference>
<dbReference type="EMBL" id="LXKA01000033">
    <property type="protein sequence ID" value="OAJ65458.1"/>
    <property type="molecule type" value="Genomic_DNA"/>
</dbReference>
<evidence type="ECO:0000313" key="4">
    <source>
        <dbReference type="Proteomes" id="UP000078116"/>
    </source>
</evidence>
<protein>
    <recommendedName>
        <fullName evidence="5">Transposase</fullName>
    </recommendedName>
</protein>
<gene>
    <name evidence="1" type="ORF">A6V36_21895</name>
    <name evidence="2" type="ORF">A6V37_14540</name>
</gene>
<evidence type="ECO:0008006" key="5">
    <source>
        <dbReference type="Google" id="ProtNLM"/>
    </source>
</evidence>
<evidence type="ECO:0000313" key="3">
    <source>
        <dbReference type="Proteomes" id="UP000077961"/>
    </source>
</evidence>
<reference evidence="3 4" key="1">
    <citation type="submission" date="2016-04" db="EMBL/GenBank/DDBJ databases">
        <title>Reclassification of Paraburkholderia panaciterrae (Farh et al. 2015) Dobritsa &amp; Samadpour 2016 as a later homotypic synonym of Paraburkholderia ginsengiterrae (Farh et al. 2015) Dobritsa &amp; Samadpour 2016.</title>
        <authorList>
            <person name="Dobritsa A.P."/>
            <person name="Kutumbaka K."/>
            <person name="Samadpour M."/>
        </authorList>
    </citation>
    <scope>NUCLEOTIDE SEQUENCE [LARGE SCALE GENOMIC DNA]</scope>
    <source>
        <strain evidence="2 4">DCY85</strain>
        <strain evidence="1 3">DCY85-1</strain>
    </source>
</reference>
<keyword evidence="3" id="KW-1185">Reference proteome</keyword>
<dbReference type="EMBL" id="LXJZ01000061">
    <property type="protein sequence ID" value="OAJ62181.1"/>
    <property type="molecule type" value="Genomic_DNA"/>
</dbReference>
<accession>A0A1A9NH68</accession>
<name>A0A1A9NH68_9BURK</name>
<evidence type="ECO:0000313" key="1">
    <source>
        <dbReference type="EMBL" id="OAJ62181.1"/>
    </source>
</evidence>
<proteinExistence type="predicted"/>
<dbReference type="Proteomes" id="UP000078116">
    <property type="component" value="Unassembled WGS sequence"/>
</dbReference>
<sequence length="94" mass="10724">MNYGARLRRANYISTATAESAVNQVLNLRMCKRQQMHRSPIGTHLLAQVRCVVINGDLVERLARYEPPRKPVPREAAGLSKQFEVTSELRTQDF</sequence>
<comment type="caution">
    <text evidence="2">The sequence shown here is derived from an EMBL/GenBank/DDBJ whole genome shotgun (WGS) entry which is preliminary data.</text>
</comment>
<evidence type="ECO:0000313" key="2">
    <source>
        <dbReference type="EMBL" id="OAJ65458.1"/>
    </source>
</evidence>
<dbReference type="AlphaFoldDB" id="A0A1A9NH68"/>
<organism evidence="2 4">
    <name type="scientific">Paraburkholderia ginsengiterrae</name>
    <dbReference type="NCBI Taxonomy" id="1462993"/>
    <lineage>
        <taxon>Bacteria</taxon>
        <taxon>Pseudomonadati</taxon>
        <taxon>Pseudomonadota</taxon>
        <taxon>Betaproteobacteria</taxon>
        <taxon>Burkholderiales</taxon>
        <taxon>Burkholderiaceae</taxon>
        <taxon>Paraburkholderia</taxon>
    </lineage>
</organism>
<dbReference type="STRING" id="1462993.A6V36_21895"/>